<evidence type="ECO:0000313" key="6">
    <source>
        <dbReference type="EMBL" id="KAF6168398.1"/>
    </source>
</evidence>
<keyword evidence="2" id="KW-0285">Flavoprotein</keyword>
<comment type="caution">
    <text evidence="6">The sequence shown here is derived from an EMBL/GenBank/DDBJ whole genome shotgun (WGS) entry which is preliminary data.</text>
</comment>
<organism evidence="6 7">
    <name type="scientific">Kingdonia uniflora</name>
    <dbReference type="NCBI Taxonomy" id="39325"/>
    <lineage>
        <taxon>Eukaryota</taxon>
        <taxon>Viridiplantae</taxon>
        <taxon>Streptophyta</taxon>
        <taxon>Embryophyta</taxon>
        <taxon>Tracheophyta</taxon>
        <taxon>Spermatophyta</taxon>
        <taxon>Magnoliopsida</taxon>
        <taxon>Ranunculales</taxon>
        <taxon>Circaeasteraceae</taxon>
        <taxon>Kingdonia</taxon>
    </lineage>
</organism>
<sequence>MASQEENFRVITPRISEDEKKRLLHSTIIGGGPIEANEIRLSFNIVVRQYATKHLTKCGAHLKKGVVKEVYPKKIVLSDVTDIPYGLLVWSTAVGPSNFIKSLNLPKSHGGRIGIDE</sequence>
<gene>
    <name evidence="6" type="ORF">GIB67_004950</name>
</gene>
<keyword evidence="3" id="KW-0274">FAD</keyword>
<dbReference type="AlphaFoldDB" id="A0A7J7NN92"/>
<keyword evidence="5" id="KW-0520">NAD</keyword>
<dbReference type="PANTHER" id="PTHR43706">
    <property type="entry name" value="NADH DEHYDROGENASE"/>
    <property type="match status" value="1"/>
</dbReference>
<dbReference type="GO" id="GO:0003954">
    <property type="term" value="F:NADH dehydrogenase activity"/>
    <property type="evidence" value="ECO:0007669"/>
    <property type="project" value="InterPro"/>
</dbReference>
<name>A0A7J7NN92_9MAGN</name>
<dbReference type="Proteomes" id="UP000541444">
    <property type="component" value="Unassembled WGS sequence"/>
</dbReference>
<reference evidence="6 7" key="1">
    <citation type="journal article" date="2020" name="IScience">
        <title>Genome Sequencing of the Endangered Kingdonia uniflora (Circaeasteraceae, Ranunculales) Reveals Potential Mechanisms of Evolutionary Specialization.</title>
        <authorList>
            <person name="Sun Y."/>
            <person name="Deng T."/>
            <person name="Zhang A."/>
            <person name="Moore M.J."/>
            <person name="Landis J.B."/>
            <person name="Lin N."/>
            <person name="Zhang H."/>
            <person name="Zhang X."/>
            <person name="Huang J."/>
            <person name="Zhang X."/>
            <person name="Sun H."/>
            <person name="Wang H."/>
        </authorList>
    </citation>
    <scope>NUCLEOTIDE SEQUENCE [LARGE SCALE GENOMIC DNA]</scope>
    <source>
        <strain evidence="6">TB1705</strain>
        <tissue evidence="6">Leaf</tissue>
    </source>
</reference>
<evidence type="ECO:0000256" key="5">
    <source>
        <dbReference type="ARBA" id="ARBA00023027"/>
    </source>
</evidence>
<dbReference type="EMBL" id="JACGCM010000696">
    <property type="protein sequence ID" value="KAF6168398.1"/>
    <property type="molecule type" value="Genomic_DNA"/>
</dbReference>
<comment type="similarity">
    <text evidence="1">Belongs to the NADH dehydrogenase family.</text>
</comment>
<dbReference type="Gene3D" id="3.50.50.100">
    <property type="match status" value="1"/>
</dbReference>
<accession>A0A7J7NN92</accession>
<evidence type="ECO:0000256" key="4">
    <source>
        <dbReference type="ARBA" id="ARBA00023002"/>
    </source>
</evidence>
<evidence type="ECO:0000256" key="3">
    <source>
        <dbReference type="ARBA" id="ARBA00022827"/>
    </source>
</evidence>
<dbReference type="OrthoDB" id="3244603at2759"/>
<dbReference type="InterPro" id="IPR045024">
    <property type="entry name" value="NDH-2"/>
</dbReference>
<evidence type="ECO:0000256" key="1">
    <source>
        <dbReference type="ARBA" id="ARBA00005272"/>
    </source>
</evidence>
<evidence type="ECO:0000313" key="7">
    <source>
        <dbReference type="Proteomes" id="UP000541444"/>
    </source>
</evidence>
<protein>
    <submittedName>
        <fullName evidence="6">Uncharacterized protein</fullName>
    </submittedName>
</protein>
<keyword evidence="4" id="KW-0560">Oxidoreductase</keyword>
<proteinExistence type="inferred from homology"/>
<dbReference type="GO" id="GO:0005739">
    <property type="term" value="C:mitochondrion"/>
    <property type="evidence" value="ECO:0007669"/>
    <property type="project" value="TreeGrafter"/>
</dbReference>
<keyword evidence="7" id="KW-1185">Reference proteome</keyword>
<dbReference type="PANTHER" id="PTHR43706:SF4">
    <property type="entry name" value="NADH:UBIQUINONE REDUCTASE (NON-ELECTROGENIC)"/>
    <property type="match status" value="1"/>
</dbReference>
<evidence type="ECO:0000256" key="2">
    <source>
        <dbReference type="ARBA" id="ARBA00022630"/>
    </source>
</evidence>